<keyword evidence="2" id="KW-0328">Glycosyltransferase</keyword>
<sequence>MCVSICIIANKIDNIEKCLSSLKRFKQEIVLVDTGMGKLEDIANKYSCSYYQFDWCDDFAAARNYAIQKAKYDWIFMIDSDEYVVIGNPMYFFRNNTLTNTIGKIKRVSFTGEKTAIGKSYEVEARLFSRRYFKYTGRVHEQIIPLNSQVTGVSYQDSGLEIEHTGYLDKRVLLTKAQRDEQLLKQDLADKPHDAYLLFQMGKALILQPGNEKKAVLYLENAVTYQQNWQQPYMYDCITTLLIAYERLNEQDLLIETALKYTQYFANSTDYYYLVASLLQLQELYQQAILYYQKGLSISNSKYASKNRTNPETWLKITRCYAKLNDIKNTKKYCEKVFELMTIQQLEQDADQFFFAKEYLIASFFYIEELKRDSSNIRTLQNICRLCQSYIKLGNYAQALDAALIFKDDFSIQSDFLFVLGNVYLANKKLDAAKQAFEATLKYKNSANSGINSWLTQYNLGIIYEYCGDKTQAIKSYLECNDYEPAKKRLTYLENK</sequence>
<dbReference type="PANTHER" id="PTHR43630:SF2">
    <property type="entry name" value="GLYCOSYLTRANSFERASE"/>
    <property type="match status" value="1"/>
</dbReference>
<evidence type="ECO:0000313" key="3">
    <source>
        <dbReference type="Proteomes" id="UP001139006"/>
    </source>
</evidence>
<dbReference type="InterPro" id="IPR011990">
    <property type="entry name" value="TPR-like_helical_dom_sf"/>
</dbReference>
<dbReference type="SMART" id="SM00028">
    <property type="entry name" value="TPR"/>
    <property type="match status" value="5"/>
</dbReference>
<evidence type="ECO:0000313" key="2">
    <source>
        <dbReference type="EMBL" id="MCP0886212.1"/>
    </source>
</evidence>
<dbReference type="GO" id="GO:0016757">
    <property type="term" value="F:glycosyltransferase activity"/>
    <property type="evidence" value="ECO:0007669"/>
    <property type="project" value="UniProtKB-KW"/>
</dbReference>
<dbReference type="SUPFAM" id="SSF53448">
    <property type="entry name" value="Nucleotide-diphospho-sugar transferases"/>
    <property type="match status" value="1"/>
</dbReference>
<dbReference type="Proteomes" id="UP001139006">
    <property type="component" value="Unassembled WGS sequence"/>
</dbReference>
<dbReference type="AlphaFoldDB" id="A0A9X2JKG9"/>
<evidence type="ECO:0000259" key="1">
    <source>
        <dbReference type="Pfam" id="PF00535"/>
    </source>
</evidence>
<proteinExistence type="predicted"/>
<dbReference type="PANTHER" id="PTHR43630">
    <property type="entry name" value="POLY-BETA-1,6-N-ACETYL-D-GLUCOSAMINE SYNTHASE"/>
    <property type="match status" value="1"/>
</dbReference>
<name>A0A9X2JKG9_9LACO</name>
<reference evidence="2 3" key="1">
    <citation type="journal article" date="2023" name="Int. J. Syst. Evol. Microbiol.">
        <title>Ligilactobacillus ubinensis sp. nov., a novel species isolated from the wild ferment of a durian fruit (Durio zibethinus).</title>
        <authorList>
            <person name="Heng Y.C."/>
            <person name="Menon N."/>
            <person name="Chen B."/>
            <person name="Loo B.Z.L."/>
            <person name="Wong G.W.J."/>
            <person name="Lim A.C.H."/>
            <person name="Silvaraju S."/>
            <person name="Kittelmann S."/>
        </authorList>
    </citation>
    <scope>NUCLEOTIDE SEQUENCE [LARGE SCALE GENOMIC DNA]</scope>
    <source>
        <strain evidence="2 3">WILCCON 0076</strain>
    </source>
</reference>
<dbReference type="RefSeq" id="WP_253359212.1">
    <property type="nucleotide sequence ID" value="NZ_JAIULA010000003.1"/>
</dbReference>
<keyword evidence="3" id="KW-1185">Reference proteome</keyword>
<organism evidence="2 3">
    <name type="scientific">Ligilactobacillus ubinensis</name>
    <dbReference type="NCBI Taxonomy" id="2876789"/>
    <lineage>
        <taxon>Bacteria</taxon>
        <taxon>Bacillati</taxon>
        <taxon>Bacillota</taxon>
        <taxon>Bacilli</taxon>
        <taxon>Lactobacillales</taxon>
        <taxon>Lactobacillaceae</taxon>
        <taxon>Ligilactobacillus</taxon>
    </lineage>
</organism>
<accession>A0A9X2JKG9</accession>
<feature type="domain" description="Glycosyltransferase 2-like" evidence="1">
    <location>
        <begin position="9"/>
        <end position="84"/>
    </location>
</feature>
<dbReference type="Pfam" id="PF00535">
    <property type="entry name" value="Glycos_transf_2"/>
    <property type="match status" value="1"/>
</dbReference>
<dbReference type="Gene3D" id="3.90.550.10">
    <property type="entry name" value="Spore Coat Polysaccharide Biosynthesis Protein SpsA, Chain A"/>
    <property type="match status" value="1"/>
</dbReference>
<keyword evidence="2" id="KW-0808">Transferase</keyword>
<protein>
    <submittedName>
        <fullName evidence="2">Glycosyltransferase</fullName>
        <ecNumber evidence="2">2.4.-.-</ecNumber>
    </submittedName>
</protein>
<dbReference type="InterPro" id="IPR019734">
    <property type="entry name" value="TPR_rpt"/>
</dbReference>
<dbReference type="InterPro" id="IPR029044">
    <property type="entry name" value="Nucleotide-diphossugar_trans"/>
</dbReference>
<comment type="caution">
    <text evidence="2">The sequence shown here is derived from an EMBL/GenBank/DDBJ whole genome shotgun (WGS) entry which is preliminary data.</text>
</comment>
<dbReference type="Gene3D" id="1.25.40.10">
    <property type="entry name" value="Tetratricopeptide repeat domain"/>
    <property type="match status" value="2"/>
</dbReference>
<dbReference type="SUPFAM" id="SSF48452">
    <property type="entry name" value="TPR-like"/>
    <property type="match status" value="2"/>
</dbReference>
<dbReference type="EC" id="2.4.-.-" evidence="2"/>
<dbReference type="Pfam" id="PF13181">
    <property type="entry name" value="TPR_8"/>
    <property type="match status" value="3"/>
</dbReference>
<gene>
    <name evidence="2" type="ORF">LB941_02530</name>
</gene>
<dbReference type="InterPro" id="IPR001173">
    <property type="entry name" value="Glyco_trans_2-like"/>
</dbReference>
<dbReference type="EMBL" id="JAIULA010000003">
    <property type="protein sequence ID" value="MCP0886212.1"/>
    <property type="molecule type" value="Genomic_DNA"/>
</dbReference>